<evidence type="ECO:0000313" key="2">
    <source>
        <dbReference type="Proteomes" id="UP000218899"/>
    </source>
</evidence>
<sequence length="95" mass="10482">MAQITTRDLAQTKEAVAGLLEQLGLSAYLFEVEPRSDGAPWQVRIDCQVSGGWQSLSLPIDVDRLLQSATEGPTRDRTLSEWRTALHGCARGKQE</sequence>
<protein>
    <submittedName>
        <fullName evidence="1">Uncharacterized protein</fullName>
    </submittedName>
</protein>
<accession>A0A1B4V596</accession>
<keyword evidence="2" id="KW-1185">Reference proteome</keyword>
<name>A0A1B4V596_9GAMM</name>
<dbReference type="AlphaFoldDB" id="A0A1B4V596"/>
<organism evidence="1 2">
    <name type="scientific">Sulfurifustis variabilis</name>
    <dbReference type="NCBI Taxonomy" id="1675686"/>
    <lineage>
        <taxon>Bacteria</taxon>
        <taxon>Pseudomonadati</taxon>
        <taxon>Pseudomonadota</taxon>
        <taxon>Gammaproteobacteria</taxon>
        <taxon>Acidiferrobacterales</taxon>
        <taxon>Acidiferrobacteraceae</taxon>
        <taxon>Sulfurifustis</taxon>
    </lineage>
</organism>
<dbReference type="EMBL" id="AP014936">
    <property type="protein sequence ID" value="BAU47712.1"/>
    <property type="molecule type" value="Genomic_DNA"/>
</dbReference>
<dbReference type="KEGG" id="sva:SVA_1137"/>
<proteinExistence type="predicted"/>
<gene>
    <name evidence="1" type="ORF">SVA_1137</name>
</gene>
<evidence type="ECO:0000313" key="1">
    <source>
        <dbReference type="EMBL" id="BAU47712.1"/>
    </source>
</evidence>
<dbReference type="Proteomes" id="UP000218899">
    <property type="component" value="Chromosome"/>
</dbReference>
<reference evidence="1 2" key="1">
    <citation type="submission" date="2015-08" db="EMBL/GenBank/DDBJ databases">
        <title>Complete genome sequence of Sulfurifustis variabilis.</title>
        <authorList>
            <person name="Miura A."/>
            <person name="Kojima H."/>
            <person name="Fukui M."/>
        </authorList>
    </citation>
    <scope>NUCLEOTIDE SEQUENCE [LARGE SCALE GENOMIC DNA]</scope>
    <source>
        <strain evidence="2">skN76</strain>
    </source>
</reference>
<dbReference type="RefSeq" id="WP_096459974.1">
    <property type="nucleotide sequence ID" value="NZ_AP014936.1"/>
</dbReference>
<dbReference type="OrthoDB" id="5785545at2"/>